<dbReference type="EMBL" id="LNXV01000011">
    <property type="protein sequence ID" value="KTC84034.1"/>
    <property type="molecule type" value="Genomic_DNA"/>
</dbReference>
<dbReference type="Pfam" id="PF01593">
    <property type="entry name" value="Amino_oxidase"/>
    <property type="match status" value="1"/>
</dbReference>
<comment type="caution">
    <text evidence="5">The sequence shown here is derived from an EMBL/GenBank/DDBJ whole genome shotgun (WGS) entry which is preliminary data.</text>
</comment>
<dbReference type="InterPro" id="IPR036188">
    <property type="entry name" value="FAD/NAD-bd_sf"/>
</dbReference>
<dbReference type="AlphaFoldDB" id="A0A0W0SKT8"/>
<proteinExistence type="predicted"/>
<dbReference type="SUPFAM" id="SSF51905">
    <property type="entry name" value="FAD/NAD(P)-binding domain"/>
    <property type="match status" value="1"/>
</dbReference>
<dbReference type="OrthoDB" id="20837at2"/>
<evidence type="ECO:0000256" key="1">
    <source>
        <dbReference type="ARBA" id="ARBA00001974"/>
    </source>
</evidence>
<sequence length="532" mass="59532">MDESRKSVVVIGGGIAGLATAHLLRQAGLAVTVIEASDDVGGQARSGYTNNNEPTEHSVRGYHTDYHCLSKLLADLRDAGLVNSELNLAPIDLMGQFNGFSIFLDRKNSRARNVWSCFKSLLSQKIRFFELLRLVKLFCLQLVCEQRLISRYDYLPAEAVFKTKTSSEIWTQMFFNSACASTAIQTDSSAVTGIAANQLALEMMRAIKLIKMFNGPTSVSMLHPWKNYLEARGVRFQLGVSVNELTISDGIISGCILSDGTGEQFDHYVLAANYHAVEKILDTSHLLEQSGIDTACLNRSFEWASGAQFYLKSLPTHNANFRPGVFTAFLSSPCNLIAIIQGEGFWTNFGKVSPQAHIISTSFTNFFVPGLYNKPLVNCSREEIKEELLAQLGILDKEIVLDWHLDTSLQYLNQEEVSLRQPIFCVEQNGLWFCNDSPNLSPGRGYYHSAPKAKTPWANLHLAGVYCKTAYKLPSMEKAAESGYHAANSVLQSLNANQRIKIPYTYNTLHYSLFRRMDAKIYEWYLKLFAKN</sequence>
<gene>
    <name evidence="5" type="ORF">Lbru_1395</name>
</gene>
<feature type="domain" description="Amine oxidase" evidence="4">
    <location>
        <begin position="15"/>
        <end position="491"/>
    </location>
</feature>
<organism evidence="5 6">
    <name type="scientific">Legionella brunensis</name>
    <dbReference type="NCBI Taxonomy" id="29422"/>
    <lineage>
        <taxon>Bacteria</taxon>
        <taxon>Pseudomonadati</taxon>
        <taxon>Pseudomonadota</taxon>
        <taxon>Gammaproteobacteria</taxon>
        <taxon>Legionellales</taxon>
        <taxon>Legionellaceae</taxon>
        <taxon>Legionella</taxon>
    </lineage>
</organism>
<dbReference type="InterPro" id="IPR050464">
    <property type="entry name" value="Zeta_carotene_desat/Oxidored"/>
</dbReference>
<reference evidence="5 6" key="1">
    <citation type="submission" date="2015-11" db="EMBL/GenBank/DDBJ databases">
        <title>Genomic analysis of 38 Legionella species identifies large and diverse effector repertoires.</title>
        <authorList>
            <person name="Burstein D."/>
            <person name="Amaro F."/>
            <person name="Zusman T."/>
            <person name="Lifshitz Z."/>
            <person name="Cohen O."/>
            <person name="Gilbert J.A."/>
            <person name="Pupko T."/>
            <person name="Shuman H.A."/>
            <person name="Segal G."/>
        </authorList>
    </citation>
    <scope>NUCLEOTIDE SEQUENCE [LARGE SCALE GENOMIC DNA]</scope>
    <source>
        <strain evidence="5 6">ATCC 43878</strain>
    </source>
</reference>
<dbReference type="PRINTS" id="PR00757">
    <property type="entry name" value="AMINEOXDASEF"/>
</dbReference>
<dbReference type="Gene3D" id="3.50.50.60">
    <property type="entry name" value="FAD/NAD(P)-binding domain"/>
    <property type="match status" value="1"/>
</dbReference>
<dbReference type="PANTHER" id="PTHR42923:SF46">
    <property type="entry name" value="AMINE OXIDASE"/>
    <property type="match status" value="1"/>
</dbReference>
<dbReference type="GO" id="GO:0016491">
    <property type="term" value="F:oxidoreductase activity"/>
    <property type="evidence" value="ECO:0007669"/>
    <property type="project" value="UniProtKB-KW"/>
</dbReference>
<dbReference type="PATRIC" id="fig|29422.6.peg.1478"/>
<keyword evidence="2" id="KW-0560">Oxidoreductase</keyword>
<protein>
    <recommendedName>
        <fullName evidence="4">Amine oxidase domain-containing protein</fullName>
    </recommendedName>
</protein>
<dbReference type="RefSeq" id="WP_058441477.1">
    <property type="nucleotide sequence ID" value="NZ_CAAAHU010000003.1"/>
</dbReference>
<evidence type="ECO:0000256" key="2">
    <source>
        <dbReference type="ARBA" id="ARBA00023002"/>
    </source>
</evidence>
<evidence type="ECO:0000259" key="4">
    <source>
        <dbReference type="Pfam" id="PF01593"/>
    </source>
</evidence>
<dbReference type="InterPro" id="IPR001613">
    <property type="entry name" value="Flavin_amine_oxidase"/>
</dbReference>
<feature type="binding site" evidence="3">
    <location>
        <begin position="35"/>
        <end position="36"/>
    </location>
    <ligand>
        <name>FAD</name>
        <dbReference type="ChEBI" id="CHEBI:57692"/>
    </ligand>
</feature>
<dbReference type="STRING" id="29422.Lbru_1395"/>
<evidence type="ECO:0000313" key="6">
    <source>
        <dbReference type="Proteomes" id="UP000054742"/>
    </source>
</evidence>
<keyword evidence="6" id="KW-1185">Reference proteome</keyword>
<dbReference type="InterPro" id="IPR002937">
    <property type="entry name" value="Amino_oxidase"/>
</dbReference>
<evidence type="ECO:0000313" key="5">
    <source>
        <dbReference type="EMBL" id="KTC84034.1"/>
    </source>
</evidence>
<name>A0A0W0SKT8_9GAMM</name>
<evidence type="ECO:0000256" key="3">
    <source>
        <dbReference type="PIRSR" id="PIRSR601613-1"/>
    </source>
</evidence>
<dbReference type="Proteomes" id="UP000054742">
    <property type="component" value="Unassembled WGS sequence"/>
</dbReference>
<dbReference type="PANTHER" id="PTHR42923">
    <property type="entry name" value="PROTOPORPHYRINOGEN OXIDASE"/>
    <property type="match status" value="1"/>
</dbReference>
<accession>A0A0W0SKT8</accession>
<comment type="cofactor">
    <cofactor evidence="1">
        <name>FAD</name>
        <dbReference type="ChEBI" id="CHEBI:57692"/>
    </cofactor>
</comment>